<evidence type="ECO:0000313" key="4">
    <source>
        <dbReference type="WBParaSite" id="ALUE_0000429301-mRNA-1"/>
    </source>
</evidence>
<feature type="compositionally biased region" description="Basic and acidic residues" evidence="2">
    <location>
        <begin position="1703"/>
        <end position="1712"/>
    </location>
</feature>
<feature type="compositionally biased region" description="Polar residues" evidence="2">
    <location>
        <begin position="1604"/>
        <end position="1620"/>
    </location>
</feature>
<feature type="coiled-coil region" evidence="1">
    <location>
        <begin position="1228"/>
        <end position="1255"/>
    </location>
</feature>
<feature type="region of interest" description="Disordered" evidence="2">
    <location>
        <begin position="570"/>
        <end position="640"/>
    </location>
</feature>
<dbReference type="WBParaSite" id="ALUE_0000429301-mRNA-1">
    <property type="protein sequence ID" value="ALUE_0000429301-mRNA-1"/>
    <property type="gene ID" value="ALUE_0000429301"/>
</dbReference>
<reference evidence="4" key="1">
    <citation type="submission" date="2023-03" db="UniProtKB">
        <authorList>
            <consortium name="WormBaseParasite"/>
        </authorList>
    </citation>
    <scope>IDENTIFICATION</scope>
</reference>
<accession>A0A9J2P4I0</accession>
<dbReference type="Proteomes" id="UP000036681">
    <property type="component" value="Unplaced"/>
</dbReference>
<feature type="compositionally biased region" description="Low complexity" evidence="2">
    <location>
        <begin position="512"/>
        <end position="547"/>
    </location>
</feature>
<keyword evidence="3" id="KW-1185">Reference proteome</keyword>
<feature type="compositionally biased region" description="Polar residues" evidence="2">
    <location>
        <begin position="379"/>
        <end position="403"/>
    </location>
</feature>
<feature type="compositionally biased region" description="Polar residues" evidence="2">
    <location>
        <begin position="1988"/>
        <end position="1997"/>
    </location>
</feature>
<feature type="region of interest" description="Disordered" evidence="2">
    <location>
        <begin position="1405"/>
        <end position="1433"/>
    </location>
</feature>
<proteinExistence type="predicted"/>
<feature type="compositionally biased region" description="Basic and acidic residues" evidence="2">
    <location>
        <begin position="1935"/>
        <end position="1953"/>
    </location>
</feature>
<organism evidence="3 4">
    <name type="scientific">Ascaris lumbricoides</name>
    <name type="common">Giant roundworm</name>
    <dbReference type="NCBI Taxonomy" id="6252"/>
    <lineage>
        <taxon>Eukaryota</taxon>
        <taxon>Metazoa</taxon>
        <taxon>Ecdysozoa</taxon>
        <taxon>Nematoda</taxon>
        <taxon>Chromadorea</taxon>
        <taxon>Rhabditida</taxon>
        <taxon>Spirurina</taxon>
        <taxon>Ascaridomorpha</taxon>
        <taxon>Ascaridoidea</taxon>
        <taxon>Ascarididae</taxon>
        <taxon>Ascaris</taxon>
    </lineage>
</organism>
<feature type="region of interest" description="Disordered" evidence="2">
    <location>
        <begin position="118"/>
        <end position="139"/>
    </location>
</feature>
<feature type="region of interest" description="Disordered" evidence="2">
    <location>
        <begin position="1930"/>
        <end position="2002"/>
    </location>
</feature>
<feature type="compositionally biased region" description="Polar residues" evidence="2">
    <location>
        <begin position="1407"/>
        <end position="1417"/>
    </location>
</feature>
<feature type="region of interest" description="Disordered" evidence="2">
    <location>
        <begin position="379"/>
        <end position="408"/>
    </location>
</feature>
<evidence type="ECO:0000313" key="3">
    <source>
        <dbReference type="Proteomes" id="UP000036681"/>
    </source>
</evidence>
<protein>
    <submittedName>
        <fullName evidence="4">Uncharacterized protein</fullName>
    </submittedName>
</protein>
<feature type="compositionally biased region" description="Low complexity" evidence="2">
    <location>
        <begin position="1362"/>
        <end position="1374"/>
    </location>
</feature>
<feature type="compositionally biased region" description="Basic and acidic residues" evidence="2">
    <location>
        <begin position="457"/>
        <end position="469"/>
    </location>
</feature>
<feature type="compositionally biased region" description="Polar residues" evidence="2">
    <location>
        <begin position="470"/>
        <end position="485"/>
    </location>
</feature>
<feature type="region of interest" description="Disordered" evidence="2">
    <location>
        <begin position="1312"/>
        <end position="1342"/>
    </location>
</feature>
<feature type="compositionally biased region" description="Basic and acidic residues" evidence="2">
    <location>
        <begin position="431"/>
        <end position="440"/>
    </location>
</feature>
<keyword evidence="1" id="KW-0175">Coiled coil</keyword>
<feature type="region of interest" description="Disordered" evidence="2">
    <location>
        <begin position="422"/>
        <end position="548"/>
    </location>
</feature>
<feature type="region of interest" description="Disordered" evidence="2">
    <location>
        <begin position="1447"/>
        <end position="1479"/>
    </location>
</feature>
<feature type="region of interest" description="Disordered" evidence="2">
    <location>
        <begin position="1356"/>
        <end position="1379"/>
    </location>
</feature>
<sequence>MLDDIARGASLAHEWLAGSGVAVLDAFERKLNAARDYSNNIERIRTSATTERQRYRRTVIATVVLKKRYCAITKCSLTLYADKLTRRSCQLQTDIMSNRRRYVNGAVVSHVSKVDSVENGDVAGSNRPSHNLVGDMNGNNELKRRRTQSFSPEKKATRIPVPKSVLYPALLDYIRSKVPKATSATENAPAFKEGSNEAKQQFPTSFRNESQRTKRARSNVEEIRRKVILGEVNSEAAAGGSIERPLRRSRSHLGFRTKPPEPLSRWTMIEQGVARKVTQIRASPKLKFLLKDKRCAEGDIRRRISLNLTYAKSPIKSSSSWKSFSVDRALLRFQQLLEPDAPRDSREDSMPIQRRHSMHAGESDDLIVEIRRDDLQAKLTTNSSEPSTSASNNGFRSKPSSVDTKGIDVGYPVSASRLLPRSNVGIQTTADENRVERSAGESDSNGAVSERSMSDVGVHKRTEEEHTDSLRTSGKGNRKAQSSASKRAGNVRRLKDARGIDQHSVKKKLRRGPAVSAGSSTSSRPTSTRSDFLQNSSSDLQQSSNSDAAHSSYVVANYVEGSDTASRFHKEAKARLRSPKQNFYQNSNLGSGKHSSHHIARLGSKRHARRYETQAKDPQGYGDSREFLQPTASDDHFSPTMSLGKPVSLYLTPSQESRKDWSGLSRTNTLDGDVQRSLNTLDELTANIERASKFFDASFAGRASISACEQVTTDAIAKSESLKCYAVTPIVGAVITPVRRSSEVNITRGKALGGRLNAHLAYSERIDHMGEQLRDARNIFKMSEKVPPPLEALRNEEASGNHQNERDGCDMVVLPREVDDYGSAYRWRRLGESDGDIVSLHSLSIADTDPQKRVLFHFSFILANDFLSRRTPVVTGREAVILNIGSLFEGAKNALLLLNGPSPRVASLFSPRRSSFNGNISLTYVSLQKMLSPMKAVNADRRNIAAEGGEKTESWRHSEGKENEPKSGTTRELFSYDRRSTSIRENHVEEPVGGANEADGDDLSISPSTAGEESVLKDRTSFDQLREELSSGTIAALRQYYCDLCVFYHMREKELMNANKFVELEKLVEERRLKESGCFDLKRTYENSKGWDISYDEYFKYHTHETARLHLLSLKLRDRLRWSGKINEESAKQLDETKRKTEKVLRLTATGVIKPPSSVCERKEVEQRRLRRERLSRTRGGSLSKDVSSLGDGELSSISDVNVSLTNRGPVKLLGKIAHAEVHPCGSFETGEDRVNMLRNELKQKREEALVLRESFDRRVRDGGTDHSIRDLSVKAENSVLEQIKAHESYIQETANHIAYLEKLEVEQLSVSTTSNNTHQSGFSLNTENDAVSPPTTETASMSHLLSAACDVIADGEHKSSPSRNSSSSSRTSTLVPDSPSALHELDLQNQDVNLQFPISRFISPQKRMNQPASTSLDSEHLQPSDRMPVSVGGTVDAKRADRLMEMSASKGGTPKRASFSESPDASSHLKRVDELKGSLEGSSVKNAFMTSQEAEESDEDGYQDTFEELPLLEPANSSTDGHDNVGMNRILPHVLLPEGPLETVVEIAGQGRVNEERVDQMEDSMNLSDLDRQEGSQESDHCNPPNERAITEVTDIGVKKLSQPRSAQNGTTLTSSDGAVNSDAADVMEEKDLPGDILRISGEPGSVLDSLTNDDLECFDELEVAGEQEETSARKPSVPKLDLNGIDDSDQGEASAYAEDVVSDRKARGEDSSADEIASGRTSSERTVVESEVTQPFVMSSLKHPDADSLAFCGTTTGPPDSIAPEEEVSKDISKDLIGVCTVDGSADMRHDEILLEETKMAVATTGVPTELDERSDSQSTSDDVDSECFFTDVAPSPELPAFNHEAESEELRQSGSDKATLLHEITLEASDQLIDGDVTERGSCAVTEQNVNSLAKFDVGINAEDKLLILARSPELVTDVLNDSAMSFTRPPSFEKERTQSEESGSHSVIREKRKRFSLSLSPLSSPRSPLISRFATTMPPHSRTPRTPASTSQSPRKDVRMASSLGKFLMDESLNDSLSTMLSIMAERRTSLDGANASFVESISANAELDANQTEKKATVRNSWLEHSWMDDATYDLNNIAEPKNLFNVTPLDLSEMNADEETKSEVEVTDPTSLGNRPLVLPDITCDTPLPKRYIKRTSDIVDDTQKRFYCDDPDEVRAVIGEYAERVWSMFSAGENLQIEVDATEVGEHPARTAHRQMIADACCAIAQRTFQRDLHNVWMSHGVPLPPQDIFELKATLRTEVFNVLYPDSEKSMRKSRWETISRDNDLKFCPEKYALTKLVMDQLYRDQDRWRNFEPIEESIKEEMAADLFREQVAESFAAVNVSSKSLL</sequence>
<feature type="region of interest" description="Disordered" evidence="2">
    <location>
        <begin position="239"/>
        <end position="259"/>
    </location>
</feature>
<feature type="region of interest" description="Disordered" evidence="2">
    <location>
        <begin position="947"/>
        <end position="1012"/>
    </location>
</feature>
<name>A0A9J2P4I0_ASCLU</name>
<feature type="compositionally biased region" description="Polar residues" evidence="2">
    <location>
        <begin position="197"/>
        <end position="208"/>
    </location>
</feature>
<feature type="compositionally biased region" description="Polar residues" evidence="2">
    <location>
        <begin position="579"/>
        <end position="590"/>
    </location>
</feature>
<feature type="region of interest" description="Disordered" evidence="2">
    <location>
        <begin position="1602"/>
        <end position="1623"/>
    </location>
</feature>
<evidence type="ECO:0000256" key="2">
    <source>
        <dbReference type="SAM" id="MobiDB-lite"/>
    </source>
</evidence>
<feature type="region of interest" description="Disordered" evidence="2">
    <location>
        <begin position="1666"/>
        <end position="1731"/>
    </location>
</feature>
<feature type="compositionally biased region" description="Basic residues" evidence="2">
    <location>
        <begin position="594"/>
        <end position="609"/>
    </location>
</feature>
<feature type="compositionally biased region" description="Basic and acidic residues" evidence="2">
    <location>
        <begin position="947"/>
        <end position="965"/>
    </location>
</feature>
<feature type="compositionally biased region" description="Basic and acidic residues" evidence="2">
    <location>
        <begin position="340"/>
        <end position="349"/>
    </location>
</feature>
<feature type="compositionally biased region" description="Basic and acidic residues" evidence="2">
    <location>
        <begin position="974"/>
        <end position="990"/>
    </location>
</feature>
<feature type="region of interest" description="Disordered" evidence="2">
    <location>
        <begin position="1569"/>
        <end position="1589"/>
    </location>
</feature>
<feature type="compositionally biased region" description="Basic and acidic residues" evidence="2">
    <location>
        <begin position="1570"/>
        <end position="1582"/>
    </location>
</feature>
<feature type="compositionally biased region" description="Low complexity" evidence="2">
    <location>
        <begin position="1960"/>
        <end position="1976"/>
    </location>
</feature>
<evidence type="ECO:0000256" key="1">
    <source>
        <dbReference type="SAM" id="Coils"/>
    </source>
</evidence>
<feature type="region of interest" description="Disordered" evidence="2">
    <location>
        <begin position="185"/>
        <end position="218"/>
    </location>
</feature>
<feature type="region of interest" description="Disordered" evidence="2">
    <location>
        <begin position="339"/>
        <end position="367"/>
    </location>
</feature>
<feature type="compositionally biased region" description="Basic and acidic residues" evidence="2">
    <location>
        <begin position="493"/>
        <end position="504"/>
    </location>
</feature>